<evidence type="ECO:0008006" key="4">
    <source>
        <dbReference type="Google" id="ProtNLM"/>
    </source>
</evidence>
<feature type="compositionally biased region" description="Polar residues" evidence="1">
    <location>
        <begin position="451"/>
        <end position="464"/>
    </location>
</feature>
<dbReference type="OrthoDB" id="5590473at2759"/>
<feature type="compositionally biased region" description="Low complexity" evidence="1">
    <location>
        <begin position="413"/>
        <end position="423"/>
    </location>
</feature>
<evidence type="ECO:0000313" key="3">
    <source>
        <dbReference type="Proteomes" id="UP000054166"/>
    </source>
</evidence>
<dbReference type="AlphaFoldDB" id="A0A0C3G3Q2"/>
<evidence type="ECO:0000313" key="2">
    <source>
        <dbReference type="EMBL" id="KIM86539.1"/>
    </source>
</evidence>
<feature type="compositionally biased region" description="Low complexity" evidence="1">
    <location>
        <begin position="1"/>
        <end position="24"/>
    </location>
</feature>
<feature type="compositionally biased region" description="Basic residues" evidence="1">
    <location>
        <begin position="179"/>
        <end position="188"/>
    </location>
</feature>
<reference evidence="3" key="2">
    <citation type="submission" date="2015-01" db="EMBL/GenBank/DDBJ databases">
        <title>Evolutionary Origins and Diversification of the Mycorrhizal Mutualists.</title>
        <authorList>
            <consortium name="DOE Joint Genome Institute"/>
            <consortium name="Mycorrhizal Genomics Consortium"/>
            <person name="Kohler A."/>
            <person name="Kuo A."/>
            <person name="Nagy L.G."/>
            <person name="Floudas D."/>
            <person name="Copeland A."/>
            <person name="Barry K.W."/>
            <person name="Cichocki N."/>
            <person name="Veneault-Fourrey C."/>
            <person name="LaButti K."/>
            <person name="Lindquist E.A."/>
            <person name="Lipzen A."/>
            <person name="Lundell T."/>
            <person name="Morin E."/>
            <person name="Murat C."/>
            <person name="Riley R."/>
            <person name="Ohm R."/>
            <person name="Sun H."/>
            <person name="Tunlid A."/>
            <person name="Henrissat B."/>
            <person name="Grigoriev I.V."/>
            <person name="Hibbett D.S."/>
            <person name="Martin F."/>
        </authorList>
    </citation>
    <scope>NUCLEOTIDE SEQUENCE [LARGE SCALE GENOMIC DNA]</scope>
    <source>
        <strain evidence="3">F 1598</strain>
    </source>
</reference>
<organism evidence="2 3">
    <name type="scientific">Piloderma croceum (strain F 1598)</name>
    <dbReference type="NCBI Taxonomy" id="765440"/>
    <lineage>
        <taxon>Eukaryota</taxon>
        <taxon>Fungi</taxon>
        <taxon>Dikarya</taxon>
        <taxon>Basidiomycota</taxon>
        <taxon>Agaricomycotina</taxon>
        <taxon>Agaricomycetes</taxon>
        <taxon>Agaricomycetidae</taxon>
        <taxon>Atheliales</taxon>
        <taxon>Atheliaceae</taxon>
        <taxon>Piloderma</taxon>
    </lineage>
</organism>
<feature type="region of interest" description="Disordered" evidence="1">
    <location>
        <begin position="1"/>
        <end position="33"/>
    </location>
</feature>
<dbReference type="EMBL" id="KN832981">
    <property type="protein sequence ID" value="KIM86539.1"/>
    <property type="molecule type" value="Genomic_DNA"/>
</dbReference>
<feature type="region of interest" description="Disordered" evidence="1">
    <location>
        <begin position="402"/>
        <end position="464"/>
    </location>
</feature>
<feature type="region of interest" description="Disordered" evidence="1">
    <location>
        <begin position="93"/>
        <end position="121"/>
    </location>
</feature>
<reference evidence="2 3" key="1">
    <citation type="submission" date="2014-04" db="EMBL/GenBank/DDBJ databases">
        <authorList>
            <consortium name="DOE Joint Genome Institute"/>
            <person name="Kuo A."/>
            <person name="Tarkka M."/>
            <person name="Buscot F."/>
            <person name="Kohler A."/>
            <person name="Nagy L.G."/>
            <person name="Floudas D."/>
            <person name="Copeland A."/>
            <person name="Barry K.W."/>
            <person name="Cichocki N."/>
            <person name="Veneault-Fourrey C."/>
            <person name="LaButti K."/>
            <person name="Lindquist E.A."/>
            <person name="Lipzen A."/>
            <person name="Lundell T."/>
            <person name="Morin E."/>
            <person name="Murat C."/>
            <person name="Sun H."/>
            <person name="Tunlid A."/>
            <person name="Henrissat B."/>
            <person name="Grigoriev I.V."/>
            <person name="Hibbett D.S."/>
            <person name="Martin F."/>
            <person name="Nordberg H.P."/>
            <person name="Cantor M.N."/>
            <person name="Hua S.X."/>
        </authorList>
    </citation>
    <scope>NUCLEOTIDE SEQUENCE [LARGE SCALE GENOMIC DNA]</scope>
    <source>
        <strain evidence="2 3">F 1598</strain>
    </source>
</reference>
<sequence length="635" mass="68324">MIRSNSDSTTASTASPTPISPFSSYSVTSDPTSDELPDLGAFTTVFRALNHLQPPLRTFPIPIQIPGTQSNASVPISHSEGDSIIAAYLASRSQNQDTEEDLSSDYGSGSGSGSDTEGEPEGRLVEIEGFSDVDADGQPSLGYLDEALSFIASERARYTAQRDKGVYSDSAWRHVIEPRRKRRRKKSKATPTDTTEGGEDSPSSSSVDLDAPPSSFPFHKSTPGTPGRPKDKRNRRRALRHSKSTPNLDSLLVSPSSVLALDPRVLQLRSLTHKLRLLFPEDSAALSVILARDFPGGSEFVDPRGPVPGPQDTLIHVFIDHSNILIGLLNYLKRYHRNHTINSSSRKPKHMSHAALALILERGRPITRRCVVTSSPLYQPMESAEQLGYEVRVYARVPDLGDGDDRRKSAELGGNSAVSVSSGGSVGKGHWRKNSGGGGGSGSLFKKGHAQKSSGGNTSTESEQGVANIGFPQAFIRSLGSQTTIRPPGSVSGSQQSTAGISITSTGTATNANNPSTNGHTPTAASVPGVRIRYREQGVDELLQLKLHQAIADVDTPPPNATIVLATGDGNVGQFNEDGFLGPVRTALKKGWKVELYAWEEGLSKAWMREFGEGPWKDRFRIIFMETFGADLMEV</sequence>
<name>A0A0C3G3Q2_PILCF</name>
<feature type="compositionally biased region" description="Polar residues" evidence="1">
    <location>
        <begin position="189"/>
        <end position="207"/>
    </location>
</feature>
<accession>A0A0C3G3Q2</accession>
<protein>
    <recommendedName>
        <fullName evidence="4">NYN domain-containing protein</fullName>
    </recommendedName>
</protein>
<keyword evidence="3" id="KW-1185">Reference proteome</keyword>
<gene>
    <name evidence="2" type="ORF">PILCRDRAFT_815779</name>
</gene>
<feature type="compositionally biased region" description="Low complexity" evidence="1">
    <location>
        <begin position="505"/>
        <end position="519"/>
    </location>
</feature>
<dbReference type="InParanoid" id="A0A0C3G3Q2"/>
<feature type="region of interest" description="Disordered" evidence="1">
    <location>
        <begin position="177"/>
        <end position="248"/>
    </location>
</feature>
<evidence type="ECO:0000256" key="1">
    <source>
        <dbReference type="SAM" id="MobiDB-lite"/>
    </source>
</evidence>
<dbReference type="Proteomes" id="UP000054166">
    <property type="component" value="Unassembled WGS sequence"/>
</dbReference>
<proteinExistence type="predicted"/>
<feature type="region of interest" description="Disordered" evidence="1">
    <location>
        <begin position="505"/>
        <end position="525"/>
    </location>
</feature>
<dbReference type="HOGENOM" id="CLU_015162_0_0_1"/>
<feature type="compositionally biased region" description="Basic residues" evidence="1">
    <location>
        <begin position="230"/>
        <end position="243"/>
    </location>
</feature>
<dbReference type="STRING" id="765440.A0A0C3G3Q2"/>
<dbReference type="CDD" id="cd18724">
    <property type="entry name" value="PIN_LabA-like"/>
    <property type="match status" value="1"/>
</dbReference>